<sequence>MLMRSEEELNYPRSEKKLSSLWCTIKGRRRSQENVIRRYLGQPSGIKCCPEKKVEGENLKTMKSRTIKYVGGDNNSNDNMTERREELGI</sequence>
<evidence type="ECO:0000313" key="2">
    <source>
        <dbReference type="EnsemblMetazoa" id="OVOC9621.1"/>
    </source>
</evidence>
<organism evidence="2 3">
    <name type="scientific">Onchocerca volvulus</name>
    <dbReference type="NCBI Taxonomy" id="6282"/>
    <lineage>
        <taxon>Eukaryota</taxon>
        <taxon>Metazoa</taxon>
        <taxon>Ecdysozoa</taxon>
        <taxon>Nematoda</taxon>
        <taxon>Chromadorea</taxon>
        <taxon>Rhabditida</taxon>
        <taxon>Spirurina</taxon>
        <taxon>Spiruromorpha</taxon>
        <taxon>Filarioidea</taxon>
        <taxon>Onchocercidae</taxon>
        <taxon>Onchocerca</taxon>
    </lineage>
</organism>
<dbReference type="EnsemblMetazoa" id="OVOC9621.1">
    <property type="protein sequence ID" value="OVOC9621.1"/>
    <property type="gene ID" value="WBGene00246430"/>
</dbReference>
<dbReference type="Proteomes" id="UP000024404">
    <property type="component" value="Unassembled WGS sequence"/>
</dbReference>
<dbReference type="EMBL" id="CMVM020000284">
    <property type="status" value="NOT_ANNOTATED_CDS"/>
    <property type="molecule type" value="Genomic_DNA"/>
</dbReference>
<evidence type="ECO:0000256" key="1">
    <source>
        <dbReference type="SAM" id="MobiDB-lite"/>
    </source>
</evidence>
<dbReference type="AlphaFoldDB" id="A0A2K6WML1"/>
<evidence type="ECO:0000313" key="3">
    <source>
        <dbReference type="Proteomes" id="UP000024404"/>
    </source>
</evidence>
<feature type="compositionally biased region" description="Basic and acidic residues" evidence="1">
    <location>
        <begin position="80"/>
        <end position="89"/>
    </location>
</feature>
<protein>
    <submittedName>
        <fullName evidence="2">Uncharacterized protein</fullName>
    </submittedName>
</protein>
<reference evidence="3" key="1">
    <citation type="submission" date="2013-10" db="EMBL/GenBank/DDBJ databases">
        <title>Genome sequencing of Onchocerca volvulus.</title>
        <authorList>
            <person name="Cotton J."/>
            <person name="Tsai J."/>
            <person name="Stanley E."/>
            <person name="Tracey A."/>
            <person name="Holroyd N."/>
            <person name="Lustigman S."/>
            <person name="Berriman M."/>
        </authorList>
    </citation>
    <scope>NUCLEOTIDE SEQUENCE</scope>
</reference>
<reference evidence="2" key="2">
    <citation type="submission" date="2018-02" db="UniProtKB">
        <authorList>
            <consortium name="EnsemblMetazoa"/>
        </authorList>
    </citation>
    <scope>IDENTIFICATION</scope>
</reference>
<feature type="region of interest" description="Disordered" evidence="1">
    <location>
        <begin position="68"/>
        <end position="89"/>
    </location>
</feature>
<keyword evidence="3" id="KW-1185">Reference proteome</keyword>
<name>A0A2K6WML1_ONCVO</name>
<proteinExistence type="predicted"/>
<accession>A0A2K6WML1</accession>